<dbReference type="EMBL" id="MT143320">
    <property type="protein sequence ID" value="QJA95512.1"/>
    <property type="molecule type" value="Genomic_DNA"/>
</dbReference>
<organism evidence="1">
    <name type="scientific">viral metagenome</name>
    <dbReference type="NCBI Taxonomy" id="1070528"/>
    <lineage>
        <taxon>unclassified sequences</taxon>
        <taxon>metagenomes</taxon>
        <taxon>organismal metagenomes</taxon>
    </lineage>
</organism>
<protein>
    <submittedName>
        <fullName evidence="1">Putative head tail connector protein</fullName>
    </submittedName>
</protein>
<sequence length="282" mass="30529">MNAYVNVGIIKDAGSLGITGATFDTQLLRIAVESSRMIDRYCDRYFYIWEGIKYYDGAATRLILDDDVQSITTLAVDNDASGGYSDTYDLVSTTPDAFLYPLNGTPKTRLEANPAGDYGHFGAGIRKAVKITGVFGYGADYPASYFHTASTVIGADFTSTAITIDVSTGTGLSAGQTLRINSEQVYIYAALSGSTASITRAINGTTAAAGTTGTAISIYDYPEAIVQASLIQTVRSWKRRESGFVNTIINTDMGNIQVFKGLDPDVKEIVNQYRRLRIPRYI</sequence>
<evidence type="ECO:0000313" key="1">
    <source>
        <dbReference type="EMBL" id="QJA95512.1"/>
    </source>
</evidence>
<name>A0A6M3LPS2_9ZZZZ</name>
<accession>A0A6M3LPS2</accession>
<proteinExistence type="predicted"/>
<gene>
    <name evidence="1" type="ORF">MM415B05330_0006</name>
</gene>
<dbReference type="AlphaFoldDB" id="A0A6M3LPS2"/>
<reference evidence="1" key="1">
    <citation type="submission" date="2020-03" db="EMBL/GenBank/DDBJ databases">
        <title>The deep terrestrial virosphere.</title>
        <authorList>
            <person name="Holmfeldt K."/>
            <person name="Nilsson E."/>
            <person name="Simone D."/>
            <person name="Lopez-Fernandez M."/>
            <person name="Wu X."/>
            <person name="de Brujin I."/>
            <person name="Lundin D."/>
            <person name="Andersson A."/>
            <person name="Bertilsson S."/>
            <person name="Dopson M."/>
        </authorList>
    </citation>
    <scope>NUCLEOTIDE SEQUENCE</scope>
    <source>
        <strain evidence="1">MM415B05330</strain>
    </source>
</reference>